<dbReference type="PANTHER" id="PTHR43761">
    <property type="entry name" value="D-ISOMER SPECIFIC 2-HYDROXYACID DEHYDROGENASE FAMILY PROTEIN (AFU_ORTHOLOGUE AFUA_1G13630)"/>
    <property type="match status" value="1"/>
</dbReference>
<evidence type="ECO:0000313" key="7">
    <source>
        <dbReference type="EMBL" id="RNF49966.1"/>
    </source>
</evidence>
<evidence type="ECO:0000259" key="5">
    <source>
        <dbReference type="Pfam" id="PF00389"/>
    </source>
</evidence>
<keyword evidence="8" id="KW-1185">Reference proteome</keyword>
<dbReference type="SUPFAM" id="SSF52283">
    <property type="entry name" value="Formate/glycerate dehydrogenase catalytic domain-like"/>
    <property type="match status" value="1"/>
</dbReference>
<feature type="domain" description="D-isomer specific 2-hydroxyacid dehydrogenase NAD-binding" evidence="6">
    <location>
        <begin position="106"/>
        <end position="286"/>
    </location>
</feature>
<comment type="similarity">
    <text evidence="1 4">Belongs to the D-isomer specific 2-hydroxyacid dehydrogenase family.</text>
</comment>
<dbReference type="PROSITE" id="PS00670">
    <property type="entry name" value="D_2_HYDROXYACID_DH_2"/>
    <property type="match status" value="1"/>
</dbReference>
<keyword evidence="3" id="KW-0520">NAD</keyword>
<reference evidence="7 8" key="1">
    <citation type="journal article" date="2012" name="Int. J. Syst. Evol. Microbiol.">
        <title>Marinomonas hwangdonensis sp. nov., isolated from seawater.</title>
        <authorList>
            <person name="Jung Y.T."/>
            <person name="Oh T.K."/>
            <person name="Yoon J.H."/>
        </authorList>
    </citation>
    <scope>NUCLEOTIDE SEQUENCE [LARGE SCALE GENOMIC DNA]</scope>
    <source>
        <strain evidence="7 8">HDW-15</strain>
    </source>
</reference>
<evidence type="ECO:0000256" key="2">
    <source>
        <dbReference type="ARBA" id="ARBA00023002"/>
    </source>
</evidence>
<dbReference type="CDD" id="cd12162">
    <property type="entry name" value="2-Hacid_dh_4"/>
    <property type="match status" value="1"/>
</dbReference>
<evidence type="ECO:0000256" key="3">
    <source>
        <dbReference type="ARBA" id="ARBA00023027"/>
    </source>
</evidence>
<accession>A0A3M8Q1R4</accession>
<proteinExistence type="inferred from homology"/>
<dbReference type="OrthoDB" id="9805416at2"/>
<sequence>MKAVFLDRGSFPHHIRIELPLAAKDVVMFDNTSEDQVAQRIQGADIVLTNKVVINAGAIAASNQLKLIQVMATGTNNVDAEACSRKGILVQNVTDYSTISVPEHTFAMLLALRRNLVAYLEDVKAGKWASSEYFCFLDYPIKDLAGSTFVILGGGTLGKKVAAIALAFGMKVVFAERKSASDIRPGYVEFDSALKIADIVSIHCPLTPDTKNLISGNEFDLMKPSTVLLNMSRGGIVDELALKGALENGHIAGAAFDVALQEPMPMNSPLQSLCQRPNFLLTPHVAWASNEAMQTLVDIAMDKIAIFVDKSH</sequence>
<feature type="domain" description="D-isomer specific 2-hydroxyacid dehydrogenase catalytic" evidence="5">
    <location>
        <begin position="20"/>
        <end position="309"/>
    </location>
</feature>
<keyword evidence="2 4" id="KW-0560">Oxidoreductase</keyword>
<evidence type="ECO:0000256" key="1">
    <source>
        <dbReference type="ARBA" id="ARBA00005854"/>
    </source>
</evidence>
<dbReference type="InterPro" id="IPR029753">
    <property type="entry name" value="D-isomer_DH_CS"/>
</dbReference>
<dbReference type="EMBL" id="RIZG01000006">
    <property type="protein sequence ID" value="RNF49966.1"/>
    <property type="molecule type" value="Genomic_DNA"/>
</dbReference>
<organism evidence="7 8">
    <name type="scientific">Marinomonas hwangdonensis</name>
    <dbReference type="NCBI Taxonomy" id="1053647"/>
    <lineage>
        <taxon>Bacteria</taxon>
        <taxon>Pseudomonadati</taxon>
        <taxon>Pseudomonadota</taxon>
        <taxon>Gammaproteobacteria</taxon>
        <taxon>Oceanospirillales</taxon>
        <taxon>Oceanospirillaceae</taxon>
        <taxon>Marinomonas</taxon>
    </lineage>
</organism>
<name>A0A3M8Q1R4_9GAMM</name>
<dbReference type="Gene3D" id="3.40.50.720">
    <property type="entry name" value="NAD(P)-binding Rossmann-like Domain"/>
    <property type="match status" value="2"/>
</dbReference>
<dbReference type="PROSITE" id="PS00671">
    <property type="entry name" value="D_2_HYDROXYACID_DH_3"/>
    <property type="match status" value="1"/>
</dbReference>
<dbReference type="SUPFAM" id="SSF51735">
    <property type="entry name" value="NAD(P)-binding Rossmann-fold domains"/>
    <property type="match status" value="1"/>
</dbReference>
<dbReference type="Proteomes" id="UP000280507">
    <property type="component" value="Unassembled WGS sequence"/>
</dbReference>
<dbReference type="AlphaFoldDB" id="A0A3M8Q1R4"/>
<dbReference type="RefSeq" id="WP_123095949.1">
    <property type="nucleotide sequence ID" value="NZ_RIZG01000006.1"/>
</dbReference>
<dbReference type="GO" id="GO:0051287">
    <property type="term" value="F:NAD binding"/>
    <property type="evidence" value="ECO:0007669"/>
    <property type="project" value="InterPro"/>
</dbReference>
<protein>
    <submittedName>
        <fullName evidence="7">D-2-hydroxyacid dehydrogenase</fullName>
    </submittedName>
</protein>
<dbReference type="InterPro" id="IPR006140">
    <property type="entry name" value="D-isomer_DH_NAD-bd"/>
</dbReference>
<evidence type="ECO:0000313" key="8">
    <source>
        <dbReference type="Proteomes" id="UP000280507"/>
    </source>
</evidence>
<gene>
    <name evidence="7" type="ORF">EBI00_10820</name>
</gene>
<dbReference type="PANTHER" id="PTHR43761:SF1">
    <property type="entry name" value="D-ISOMER SPECIFIC 2-HYDROXYACID DEHYDROGENASE CATALYTIC DOMAIN-CONTAINING PROTEIN-RELATED"/>
    <property type="match status" value="1"/>
</dbReference>
<dbReference type="InterPro" id="IPR036291">
    <property type="entry name" value="NAD(P)-bd_dom_sf"/>
</dbReference>
<dbReference type="InterPro" id="IPR006139">
    <property type="entry name" value="D-isomer_2_OHA_DH_cat_dom"/>
</dbReference>
<dbReference type="Pfam" id="PF00389">
    <property type="entry name" value="2-Hacid_dh"/>
    <property type="match status" value="1"/>
</dbReference>
<evidence type="ECO:0000259" key="6">
    <source>
        <dbReference type="Pfam" id="PF02826"/>
    </source>
</evidence>
<dbReference type="Pfam" id="PF02826">
    <property type="entry name" value="2-Hacid_dh_C"/>
    <property type="match status" value="1"/>
</dbReference>
<evidence type="ECO:0000256" key="4">
    <source>
        <dbReference type="RuleBase" id="RU003719"/>
    </source>
</evidence>
<dbReference type="InterPro" id="IPR050418">
    <property type="entry name" value="D-iso_2-hydroxyacid_DH_PdxB"/>
</dbReference>
<comment type="caution">
    <text evidence="7">The sequence shown here is derived from an EMBL/GenBank/DDBJ whole genome shotgun (WGS) entry which is preliminary data.</text>
</comment>
<dbReference type="GO" id="GO:0016616">
    <property type="term" value="F:oxidoreductase activity, acting on the CH-OH group of donors, NAD or NADP as acceptor"/>
    <property type="evidence" value="ECO:0007669"/>
    <property type="project" value="InterPro"/>
</dbReference>